<dbReference type="InterPro" id="IPR029044">
    <property type="entry name" value="Nucleotide-diphossugar_trans"/>
</dbReference>
<dbReference type="OrthoDB" id="597270at2"/>
<keyword evidence="3" id="KW-1185">Reference proteome</keyword>
<dbReference type="AlphaFoldDB" id="A0A1H5NAX6"/>
<dbReference type="SUPFAM" id="SSF53448">
    <property type="entry name" value="Nucleotide-diphospho-sugar transferases"/>
    <property type="match status" value="1"/>
</dbReference>
<dbReference type="GO" id="GO:0016758">
    <property type="term" value="F:hexosyltransferase activity"/>
    <property type="evidence" value="ECO:0007669"/>
    <property type="project" value="UniProtKB-ARBA"/>
</dbReference>
<feature type="domain" description="Glycosyltransferase 2-like" evidence="1">
    <location>
        <begin position="7"/>
        <end position="166"/>
    </location>
</feature>
<accession>A0A1H5NAX6</accession>
<evidence type="ECO:0000313" key="2">
    <source>
        <dbReference type="EMBL" id="SEE98674.1"/>
    </source>
</evidence>
<dbReference type="PANTHER" id="PTHR22916">
    <property type="entry name" value="GLYCOSYLTRANSFERASE"/>
    <property type="match status" value="1"/>
</dbReference>
<evidence type="ECO:0000313" key="3">
    <source>
        <dbReference type="Proteomes" id="UP000199448"/>
    </source>
</evidence>
<sequence length="296" mass="34821">MKAEKVSVIVPCFNQASFLDDALKSVIQQTYKNWECIIVDDGSTDETKQVGKRWSERDQRFKYFFKRNGGLSSARNYGLDRAKGSFIQFLDSDDIIFPKKLETAIALVSGPGKEGSSIAISNFRIFSKTKEETSDPYCTLAQEYFNYQDLLVKWPVLSIPIHCGLFDIRLFDQFRFPEDLKAFEDWIMWLHLLKSNPSVSFIDLPLALYRRHGDSMTGNFSFMDENLRKAIPHIKKIASEKEYIYYSFKEMQERNIELKRLQRKINDYENSRTFRFLQNIKKNWLGKLSFRILKKI</sequence>
<dbReference type="Gene3D" id="3.90.550.10">
    <property type="entry name" value="Spore Coat Polysaccharide Biosynthesis Protein SpsA, Chain A"/>
    <property type="match status" value="1"/>
</dbReference>
<protein>
    <recommendedName>
        <fullName evidence="1">Glycosyltransferase 2-like domain-containing protein</fullName>
    </recommendedName>
</protein>
<reference evidence="2 3" key="1">
    <citation type="submission" date="2016-10" db="EMBL/GenBank/DDBJ databases">
        <authorList>
            <person name="de Groot N.N."/>
        </authorList>
    </citation>
    <scope>NUCLEOTIDE SEQUENCE [LARGE SCALE GENOMIC DNA]</scope>
    <source>
        <strain evidence="2 3">DSM 23553</strain>
    </source>
</reference>
<proteinExistence type="predicted"/>
<dbReference type="Proteomes" id="UP000199448">
    <property type="component" value="Unassembled WGS sequence"/>
</dbReference>
<dbReference type="RefSeq" id="WP_093113317.1">
    <property type="nucleotide sequence ID" value="NZ_FNGG01000004.1"/>
</dbReference>
<gene>
    <name evidence="2" type="ORF">SAMN04488034_10424</name>
</gene>
<organism evidence="2 3">
    <name type="scientific">Salinimicrobium catena</name>
    <dbReference type="NCBI Taxonomy" id="390640"/>
    <lineage>
        <taxon>Bacteria</taxon>
        <taxon>Pseudomonadati</taxon>
        <taxon>Bacteroidota</taxon>
        <taxon>Flavobacteriia</taxon>
        <taxon>Flavobacteriales</taxon>
        <taxon>Flavobacteriaceae</taxon>
        <taxon>Salinimicrobium</taxon>
    </lineage>
</organism>
<dbReference type="EMBL" id="FNUG01000004">
    <property type="protein sequence ID" value="SEE98674.1"/>
    <property type="molecule type" value="Genomic_DNA"/>
</dbReference>
<dbReference type="PANTHER" id="PTHR22916:SF3">
    <property type="entry name" value="UDP-GLCNAC:BETAGAL BETA-1,3-N-ACETYLGLUCOSAMINYLTRANSFERASE-LIKE PROTEIN 1"/>
    <property type="match status" value="1"/>
</dbReference>
<evidence type="ECO:0000259" key="1">
    <source>
        <dbReference type="Pfam" id="PF00535"/>
    </source>
</evidence>
<dbReference type="Pfam" id="PF00535">
    <property type="entry name" value="Glycos_transf_2"/>
    <property type="match status" value="1"/>
</dbReference>
<dbReference type="InterPro" id="IPR001173">
    <property type="entry name" value="Glyco_trans_2-like"/>
</dbReference>
<dbReference type="STRING" id="390640.SAMN04488034_10424"/>
<name>A0A1H5NAX6_9FLAO</name>